<dbReference type="PANTHER" id="PTHR23248">
    <property type="entry name" value="PHOSPHOLIPID SCRAMBLASE-RELATED"/>
    <property type="match status" value="1"/>
</dbReference>
<comment type="caution">
    <text evidence="3">The sequence shown here is derived from an EMBL/GenBank/DDBJ whole genome shotgun (WGS) entry which is preliminary data.</text>
</comment>
<dbReference type="InterPro" id="IPR005552">
    <property type="entry name" value="Scramblase"/>
</dbReference>
<reference evidence="3 4" key="1">
    <citation type="submission" date="2024-02" db="EMBL/GenBank/DDBJ databases">
        <authorList>
            <person name="Chen Y."/>
            <person name="Shah S."/>
            <person name="Dougan E. K."/>
            <person name="Thang M."/>
            <person name="Chan C."/>
        </authorList>
    </citation>
    <scope>NUCLEOTIDE SEQUENCE [LARGE SCALE GENOMIC DNA]</scope>
</reference>
<feature type="non-terminal residue" evidence="3">
    <location>
        <position position="309"/>
    </location>
</feature>
<comment type="similarity">
    <text evidence="1 2">Belongs to the phospholipid scramblase family.</text>
</comment>
<evidence type="ECO:0000313" key="3">
    <source>
        <dbReference type="EMBL" id="CAK9032760.1"/>
    </source>
</evidence>
<organism evidence="3 4">
    <name type="scientific">Durusdinium trenchii</name>
    <dbReference type="NCBI Taxonomy" id="1381693"/>
    <lineage>
        <taxon>Eukaryota</taxon>
        <taxon>Sar</taxon>
        <taxon>Alveolata</taxon>
        <taxon>Dinophyceae</taxon>
        <taxon>Suessiales</taxon>
        <taxon>Symbiodiniaceae</taxon>
        <taxon>Durusdinium</taxon>
    </lineage>
</organism>
<dbReference type="PANTHER" id="PTHR23248:SF63">
    <property type="entry name" value="PHOSPHOLIPID SCRAMBLASE"/>
    <property type="match status" value="1"/>
</dbReference>
<evidence type="ECO:0000256" key="2">
    <source>
        <dbReference type="RuleBase" id="RU363116"/>
    </source>
</evidence>
<dbReference type="EMBL" id="CAXAMM010014009">
    <property type="protein sequence ID" value="CAK9032760.1"/>
    <property type="molecule type" value="Genomic_DNA"/>
</dbReference>
<protein>
    <recommendedName>
        <fullName evidence="2">Phospholipid scramblase</fullName>
    </recommendedName>
</protein>
<gene>
    <name evidence="3" type="ORF">SCF082_LOCUS20192</name>
</gene>
<evidence type="ECO:0000313" key="4">
    <source>
        <dbReference type="Proteomes" id="UP001642464"/>
    </source>
</evidence>
<name>A0ABP0L115_9DINO</name>
<accession>A0ABP0L115</accession>
<keyword evidence="4" id="KW-1185">Reference proteome</keyword>
<evidence type="ECO:0000256" key="1">
    <source>
        <dbReference type="ARBA" id="ARBA00005350"/>
    </source>
</evidence>
<dbReference type="Proteomes" id="UP001642464">
    <property type="component" value="Unassembled WGS sequence"/>
</dbReference>
<proteinExistence type="inferred from homology"/>
<dbReference type="Pfam" id="PF03803">
    <property type="entry name" value="Scramblase"/>
    <property type="match status" value="1"/>
</dbReference>
<sequence length="309" mass="34719">MTDENLAMSVVQMKQDARDEGRTLNYPGLAILKELDGLFVKQEWEVLEQVSSFWESQNHYTIFDPDGAVRLFESKESTNCCCRLFMGEHRPFSFKVKDATTKKGKKTAMVFKRNFRCCGFAPLGCHHTVDVHYMVDKDGNEIGRPSSRTLVSTVQTPPCHGGCCWPTYRIKDRYGRTQSKIVGPFCCVSDTCGAGFSVTDNEGKKTGHIRKLAPDSMKRMAMEIATEADTFQVKFDKELDPTIKIAIIAAVHGIDFAFFEDERGVCEGRCCDFYLCGYSQSCCPACCVCCCCDPKGRQKKNKERNRGAP</sequence>